<feature type="domain" description="TonB-dependent receptor-like beta-barrel" evidence="11">
    <location>
        <begin position="389"/>
        <end position="820"/>
    </location>
</feature>
<evidence type="ECO:0000256" key="1">
    <source>
        <dbReference type="ARBA" id="ARBA00004571"/>
    </source>
</evidence>
<comment type="similarity">
    <text evidence="8 9">Belongs to the TonB-dependent receptor family.</text>
</comment>
<sequence length="1066" mass="116290">MKMRACLTLLVCLFGTMAWSQNRQISGRILSDSTRDGIAGATVTLKGTKTATASDGNGNYRISIPVNGSATLQFSSVGYTAKEVSVGTKTTVDVTLSAASASTMGDVVVIGYQAVRRKDVTGSVSSVTAKQIKDVPLASAAQAIQGRLAGVQVVSSEGAPGADIIVRVRGGSSITQDNAPLYIVDGVQVDNALSVIAPQDIASIDVAKDASTTSIYGARGANGVVFITTKGGRSGKTQVAYNGTFGWSQLRNKMDVMSPYDFVMWQYERSRGSVADSTDFARTYGTTWDTLSNYKNIAGINWQDQVFGRRANFQNHNVSMNGGNANTTFSLSLTANKEQGILLESGFDRKIANFKLEHKLSDKFRVGVNMRYLDQNIAGAGTSNSGSRTTNRLRHAITYRPFEIAAANGGIDDFDEAYFLASSGAINPVLLTRAEYRNQKSRAAYLTGFINVTPFRNVTFRSTVGYDNTNIQQDQFYSKITSTARNYASLPVASIGQQQNSTLNNSNTLQYALNDFKGSHDFSVLVGQEIVERKGNSNYVETRFFPADISSEKALANMGLGSAPTGSQQPLPTSGINVPYRLASYFSRLNYSFEDKYLLNLNVRSDRSSKFNPTNGNLVFPSGSVAWRLSKEAFMKNLPWVSDAKIRFGYGAVGNDRIGDLLYMQLYGVTGQYAFNHSIVPGFAPTALANPDLRWETNITRNLGADLAFLQGRISLTVDAYKNTADNLLLAFAIPPTSGYSSQIRNMGATENRGLEFQLNATPVQNKAFTWNSNFNIAFNQNKLVSLGGPQSLTISSGWQGSDGVDDYLVEVGRPLGLMYGFVTDGYYKVEDFDYNATTQAYTLKTGIASNGVYGTPQPGMLKWKDLDGDGQITADKDRKVIGNANAKFTGGWNNQFSYRNFDASIFVNFSVGNDIYNANKLEWTDGAFSNLNTLSIMKNRFTNINANGQRVTDPTELTKLNANAQIWTPVRVQRYWLHSWAVEDGSYLRINNVTLGYTLPAKLTKPARISSLRVFATANNLAVFTKYSGYDPDVTARRSNPLTPGVDFAAYPRSTTFVFGANVNF</sequence>
<feature type="domain" description="TonB-dependent receptor plug" evidence="12">
    <location>
        <begin position="117"/>
        <end position="224"/>
    </location>
</feature>
<dbReference type="SUPFAM" id="SSF56935">
    <property type="entry name" value="Porins"/>
    <property type="match status" value="1"/>
</dbReference>
<evidence type="ECO:0000259" key="11">
    <source>
        <dbReference type="Pfam" id="PF00593"/>
    </source>
</evidence>
<keyword evidence="10" id="KW-0732">Signal</keyword>
<dbReference type="InterPro" id="IPR023996">
    <property type="entry name" value="TonB-dep_OMP_SusC/RagA"/>
</dbReference>
<dbReference type="NCBIfam" id="TIGR04057">
    <property type="entry name" value="SusC_RagA_signa"/>
    <property type="match status" value="1"/>
</dbReference>
<dbReference type="EMBL" id="FQUO01000006">
    <property type="protein sequence ID" value="SHF24776.1"/>
    <property type="molecule type" value="Genomic_DNA"/>
</dbReference>
<dbReference type="InterPro" id="IPR023997">
    <property type="entry name" value="TonB-dep_OMP_SusC/RagA_CS"/>
</dbReference>
<dbReference type="InterPro" id="IPR037066">
    <property type="entry name" value="Plug_dom_sf"/>
</dbReference>
<name>A0A1M5A4A4_9BACT</name>
<dbReference type="NCBIfam" id="TIGR04056">
    <property type="entry name" value="OMP_RagA_SusC"/>
    <property type="match status" value="1"/>
</dbReference>
<evidence type="ECO:0000313" key="14">
    <source>
        <dbReference type="Proteomes" id="UP000184368"/>
    </source>
</evidence>
<evidence type="ECO:0000256" key="8">
    <source>
        <dbReference type="PROSITE-ProRule" id="PRU01360"/>
    </source>
</evidence>
<evidence type="ECO:0000256" key="10">
    <source>
        <dbReference type="SAM" id="SignalP"/>
    </source>
</evidence>
<dbReference type="InterPro" id="IPR036942">
    <property type="entry name" value="Beta-barrel_TonB_sf"/>
</dbReference>
<dbReference type="AlphaFoldDB" id="A0A1M5A4A4"/>
<dbReference type="Proteomes" id="UP000184368">
    <property type="component" value="Unassembled WGS sequence"/>
</dbReference>
<evidence type="ECO:0000256" key="9">
    <source>
        <dbReference type="RuleBase" id="RU003357"/>
    </source>
</evidence>
<dbReference type="InterPro" id="IPR008969">
    <property type="entry name" value="CarboxyPept-like_regulatory"/>
</dbReference>
<dbReference type="InterPro" id="IPR012910">
    <property type="entry name" value="Plug_dom"/>
</dbReference>
<dbReference type="GO" id="GO:0009279">
    <property type="term" value="C:cell outer membrane"/>
    <property type="evidence" value="ECO:0007669"/>
    <property type="project" value="UniProtKB-SubCell"/>
</dbReference>
<dbReference type="STRING" id="1302690.BUE76_09535"/>
<protein>
    <submittedName>
        <fullName evidence="13">TonB-linked outer membrane protein, SusC/RagA family</fullName>
    </submittedName>
</protein>
<dbReference type="Pfam" id="PF00593">
    <property type="entry name" value="TonB_dep_Rec_b-barrel"/>
    <property type="match status" value="1"/>
</dbReference>
<evidence type="ECO:0000259" key="12">
    <source>
        <dbReference type="Pfam" id="PF07715"/>
    </source>
</evidence>
<organism evidence="13 14">
    <name type="scientific">Cnuella takakiae</name>
    <dbReference type="NCBI Taxonomy" id="1302690"/>
    <lineage>
        <taxon>Bacteria</taxon>
        <taxon>Pseudomonadati</taxon>
        <taxon>Bacteroidota</taxon>
        <taxon>Chitinophagia</taxon>
        <taxon>Chitinophagales</taxon>
        <taxon>Chitinophagaceae</taxon>
        <taxon>Cnuella</taxon>
    </lineage>
</organism>
<dbReference type="InterPro" id="IPR000531">
    <property type="entry name" value="Beta-barrel_TonB"/>
</dbReference>
<evidence type="ECO:0000256" key="5">
    <source>
        <dbReference type="ARBA" id="ARBA00023077"/>
    </source>
</evidence>
<evidence type="ECO:0000256" key="2">
    <source>
        <dbReference type="ARBA" id="ARBA00022448"/>
    </source>
</evidence>
<evidence type="ECO:0000256" key="6">
    <source>
        <dbReference type="ARBA" id="ARBA00023136"/>
    </source>
</evidence>
<dbReference type="Gene3D" id="2.60.40.1120">
    <property type="entry name" value="Carboxypeptidase-like, regulatory domain"/>
    <property type="match status" value="1"/>
</dbReference>
<feature type="chain" id="PRO_5012928693" evidence="10">
    <location>
        <begin position="21"/>
        <end position="1066"/>
    </location>
</feature>
<gene>
    <name evidence="13" type="ORF">SAMN05444008_10699</name>
</gene>
<keyword evidence="4 8" id="KW-0812">Transmembrane</keyword>
<dbReference type="PROSITE" id="PS52016">
    <property type="entry name" value="TONB_DEPENDENT_REC_3"/>
    <property type="match status" value="1"/>
</dbReference>
<feature type="signal peptide" evidence="10">
    <location>
        <begin position="1"/>
        <end position="20"/>
    </location>
</feature>
<comment type="subcellular location">
    <subcellularLocation>
        <location evidence="1 8">Cell outer membrane</location>
        <topology evidence="1 8">Multi-pass membrane protein</topology>
    </subcellularLocation>
</comment>
<dbReference type="SUPFAM" id="SSF49464">
    <property type="entry name" value="Carboxypeptidase regulatory domain-like"/>
    <property type="match status" value="1"/>
</dbReference>
<dbReference type="Pfam" id="PF13715">
    <property type="entry name" value="CarbopepD_reg_2"/>
    <property type="match status" value="1"/>
</dbReference>
<evidence type="ECO:0000256" key="3">
    <source>
        <dbReference type="ARBA" id="ARBA00022452"/>
    </source>
</evidence>
<keyword evidence="5 9" id="KW-0798">TonB box</keyword>
<dbReference type="Gene3D" id="2.170.130.10">
    <property type="entry name" value="TonB-dependent receptor, plug domain"/>
    <property type="match status" value="1"/>
</dbReference>
<proteinExistence type="inferred from homology"/>
<dbReference type="RefSeq" id="WP_216820646.1">
    <property type="nucleotide sequence ID" value="NZ_FQUO01000006.1"/>
</dbReference>
<keyword evidence="3 8" id="KW-1134">Transmembrane beta strand</keyword>
<dbReference type="InterPro" id="IPR039426">
    <property type="entry name" value="TonB-dep_rcpt-like"/>
</dbReference>
<dbReference type="Gene3D" id="2.40.170.20">
    <property type="entry name" value="TonB-dependent receptor, beta-barrel domain"/>
    <property type="match status" value="1"/>
</dbReference>
<reference evidence="13 14" key="1">
    <citation type="submission" date="2016-11" db="EMBL/GenBank/DDBJ databases">
        <authorList>
            <person name="Jaros S."/>
            <person name="Januszkiewicz K."/>
            <person name="Wedrychowicz H."/>
        </authorList>
    </citation>
    <scope>NUCLEOTIDE SEQUENCE [LARGE SCALE GENOMIC DNA]</scope>
    <source>
        <strain evidence="13 14">DSM 26897</strain>
    </source>
</reference>
<evidence type="ECO:0000256" key="7">
    <source>
        <dbReference type="ARBA" id="ARBA00023237"/>
    </source>
</evidence>
<accession>A0A1M5A4A4</accession>
<keyword evidence="7 8" id="KW-0998">Cell outer membrane</keyword>
<evidence type="ECO:0000313" key="13">
    <source>
        <dbReference type="EMBL" id="SHF24776.1"/>
    </source>
</evidence>
<keyword evidence="6 8" id="KW-0472">Membrane</keyword>
<evidence type="ECO:0000256" key="4">
    <source>
        <dbReference type="ARBA" id="ARBA00022692"/>
    </source>
</evidence>
<keyword evidence="14" id="KW-1185">Reference proteome</keyword>
<dbReference type="Pfam" id="PF07715">
    <property type="entry name" value="Plug"/>
    <property type="match status" value="1"/>
</dbReference>
<keyword evidence="2 8" id="KW-0813">Transport</keyword>